<dbReference type="Pfam" id="PF13862">
    <property type="entry name" value="BCCIP"/>
    <property type="match status" value="1"/>
</dbReference>
<proteinExistence type="inferred from homology"/>
<gene>
    <name evidence="2" type="ORF">M427DRAFT_160170</name>
</gene>
<dbReference type="STRING" id="1344416.A0A138ZZ80"/>
<evidence type="ECO:0000313" key="3">
    <source>
        <dbReference type="Proteomes" id="UP000070544"/>
    </source>
</evidence>
<dbReference type="PANTHER" id="PTHR13261:SF0">
    <property type="entry name" value="BRCA2 AND CDKN1A-INTERACTING PROTEIN"/>
    <property type="match status" value="1"/>
</dbReference>
<dbReference type="InterPro" id="IPR025602">
    <property type="entry name" value="BCP1_family"/>
</dbReference>
<dbReference type="AlphaFoldDB" id="A0A138ZZ80"/>
<dbReference type="EMBL" id="KQ965849">
    <property type="protein sequence ID" value="KXS09817.1"/>
    <property type="molecule type" value="Genomic_DNA"/>
</dbReference>
<sequence>MMEVKRDFHGLKTLFRQLLATPDFESNAPQTFFSDLADHVLERNGIGCVVKVEGEEDPDPYAIVTAVGLHDCFWEEDWAKDKAKTHPTLAHLRSYITGKDKSGKLAQLLEAGNGIAPRSNKRQTVAFLFSSRLVNMPPEIAPPMHKSLLADCAHAVSVGEKEYDFGYAVYICRTYLEEPAEDADGDEAGVNISATTRPSGSSHTTSQTPLFFHPEDDTLAKNALLNVAIRKPRRVAAGSSDAGDGNGVGRVMLVLERKGWEAAVRDMEKEVV</sequence>
<comment type="similarity">
    <text evidence="1">Belongs to the BCP1 family.</text>
</comment>
<name>A0A138ZZ80_GONPJ</name>
<dbReference type="Proteomes" id="UP000070544">
    <property type="component" value="Unassembled WGS sequence"/>
</dbReference>
<dbReference type="GO" id="GO:0005634">
    <property type="term" value="C:nucleus"/>
    <property type="evidence" value="ECO:0007669"/>
    <property type="project" value="TreeGrafter"/>
</dbReference>
<dbReference type="PANTHER" id="PTHR13261">
    <property type="entry name" value="BRCA2 AND CDKN1A INTERACTING PROTEIN"/>
    <property type="match status" value="1"/>
</dbReference>
<evidence type="ECO:0000256" key="1">
    <source>
        <dbReference type="ARBA" id="ARBA00006781"/>
    </source>
</evidence>
<evidence type="ECO:0000313" key="2">
    <source>
        <dbReference type="EMBL" id="KXS09817.1"/>
    </source>
</evidence>
<dbReference type="OrthoDB" id="27543at2759"/>
<keyword evidence="3" id="KW-1185">Reference proteome</keyword>
<protein>
    <submittedName>
        <fullName evidence="2">Uncharacterized protein</fullName>
    </submittedName>
</protein>
<reference evidence="2 3" key="1">
    <citation type="journal article" date="2015" name="Genome Biol. Evol.">
        <title>Phylogenomic analyses indicate that early fungi evolved digesting cell walls of algal ancestors of land plants.</title>
        <authorList>
            <person name="Chang Y."/>
            <person name="Wang S."/>
            <person name="Sekimoto S."/>
            <person name="Aerts A.L."/>
            <person name="Choi C."/>
            <person name="Clum A."/>
            <person name="LaButti K.M."/>
            <person name="Lindquist E.A."/>
            <person name="Yee Ngan C."/>
            <person name="Ohm R.A."/>
            <person name="Salamov A.A."/>
            <person name="Grigoriev I.V."/>
            <person name="Spatafora J.W."/>
            <person name="Berbee M.L."/>
        </authorList>
    </citation>
    <scope>NUCLEOTIDE SEQUENCE [LARGE SCALE GENOMIC DNA]</scope>
    <source>
        <strain evidence="2 3">JEL478</strain>
    </source>
</reference>
<accession>A0A138ZZ80</accession>
<organism evidence="2 3">
    <name type="scientific">Gonapodya prolifera (strain JEL478)</name>
    <name type="common">Monoblepharis prolifera</name>
    <dbReference type="NCBI Taxonomy" id="1344416"/>
    <lineage>
        <taxon>Eukaryota</taxon>
        <taxon>Fungi</taxon>
        <taxon>Fungi incertae sedis</taxon>
        <taxon>Chytridiomycota</taxon>
        <taxon>Chytridiomycota incertae sedis</taxon>
        <taxon>Monoblepharidomycetes</taxon>
        <taxon>Monoblepharidales</taxon>
        <taxon>Gonapodyaceae</taxon>
        <taxon>Gonapodya</taxon>
    </lineage>
</organism>